<evidence type="ECO:0000256" key="1">
    <source>
        <dbReference type="ARBA" id="ARBA00004162"/>
    </source>
</evidence>
<evidence type="ECO:0000256" key="5">
    <source>
        <dbReference type="ARBA" id="ARBA00022989"/>
    </source>
</evidence>
<evidence type="ECO:0000256" key="2">
    <source>
        <dbReference type="ARBA" id="ARBA00008914"/>
    </source>
</evidence>
<keyword evidence="5" id="KW-1133">Transmembrane helix</keyword>
<dbReference type="AlphaFoldDB" id="A0A133KFL5"/>
<dbReference type="PANTHER" id="PTHR30329">
    <property type="entry name" value="STATOR ELEMENT OF FLAGELLAR MOTOR COMPLEX"/>
    <property type="match status" value="1"/>
</dbReference>
<comment type="caution">
    <text evidence="10">The sequence shown here is derived from an EMBL/GenBank/DDBJ whole genome shotgun (WGS) entry which is preliminary data.</text>
</comment>
<dbReference type="Pfam" id="PF00691">
    <property type="entry name" value="OmpA"/>
    <property type="match status" value="1"/>
</dbReference>
<keyword evidence="4" id="KW-0812">Transmembrane</keyword>
<dbReference type="InterPro" id="IPR025713">
    <property type="entry name" value="MotB-like_N_dom"/>
</dbReference>
<protein>
    <submittedName>
        <fullName evidence="10">Chemotaxis protein MotB</fullName>
    </submittedName>
</protein>
<dbReference type="RefSeq" id="WP_061087105.1">
    <property type="nucleotide sequence ID" value="NZ_CP017888.1"/>
</dbReference>
<accession>A0A133KFL5</accession>
<evidence type="ECO:0000256" key="6">
    <source>
        <dbReference type="ARBA" id="ARBA00023136"/>
    </source>
</evidence>
<proteinExistence type="inferred from homology"/>
<feature type="compositionally biased region" description="Low complexity" evidence="8">
    <location>
        <begin position="95"/>
        <end position="109"/>
    </location>
</feature>
<dbReference type="InterPro" id="IPR050330">
    <property type="entry name" value="Bact_OuterMem_StrucFunc"/>
</dbReference>
<reference evidence="11" key="1">
    <citation type="submission" date="2016-01" db="EMBL/GenBank/DDBJ databases">
        <authorList>
            <person name="Mitreva M."/>
            <person name="Pepin K.H."/>
            <person name="Mihindukulasuriya K.A."/>
            <person name="Fulton R."/>
            <person name="Fronick C."/>
            <person name="O'Laughlin M."/>
            <person name="Miner T."/>
            <person name="Herter B."/>
            <person name="Rosa B.A."/>
            <person name="Cordes M."/>
            <person name="Tomlinson C."/>
            <person name="Wollam A."/>
            <person name="Palsikar V.B."/>
            <person name="Mardis E.R."/>
            <person name="Wilson R.K."/>
        </authorList>
    </citation>
    <scope>NUCLEOTIDE SEQUENCE [LARGE SCALE GENOMIC DNA]</scope>
    <source>
        <strain evidence="11">GED7749B</strain>
    </source>
</reference>
<dbReference type="Proteomes" id="UP000070376">
    <property type="component" value="Unassembled WGS sequence"/>
</dbReference>
<keyword evidence="6 7" id="KW-0472">Membrane</keyword>
<dbReference type="GO" id="GO:0005886">
    <property type="term" value="C:plasma membrane"/>
    <property type="evidence" value="ECO:0007669"/>
    <property type="project" value="UniProtKB-SubCell"/>
</dbReference>
<feature type="domain" description="OmpA-like" evidence="9">
    <location>
        <begin position="146"/>
        <end position="268"/>
    </location>
</feature>
<dbReference type="Pfam" id="PF13677">
    <property type="entry name" value="MotB_plug"/>
    <property type="match status" value="1"/>
</dbReference>
<evidence type="ECO:0000256" key="8">
    <source>
        <dbReference type="SAM" id="MobiDB-lite"/>
    </source>
</evidence>
<dbReference type="InterPro" id="IPR006665">
    <property type="entry name" value="OmpA-like"/>
</dbReference>
<sequence length="274" mass="30567">MSKKRKKRQEEEGNSEAWLLPYSDLLTLLLALFIVLFAMSSIDAQKFQKFSKVLNGVFVGGTSFFDYTKQTSGDDNSTSDTEKFLEQKKNDAQKNGDSTTNGSKSNSTTYASNGQGDAQLKETQQRINTYIAHNKLEGKFETSLTGEGLLITIRDNVLFDSGKAEVRKEDIKTAKALSNLLVMDPPRSIIVSGHTDNVPIHNSVFQSNWDLSVMRATNFLKIILENKNLNPKYFSAKGYGEYHPIASNDTQGGRAKNRRVEVLILPKNEKGNGR</sequence>
<feature type="region of interest" description="Disordered" evidence="8">
    <location>
        <begin position="87"/>
        <end position="118"/>
    </location>
</feature>
<evidence type="ECO:0000259" key="9">
    <source>
        <dbReference type="PROSITE" id="PS51123"/>
    </source>
</evidence>
<dbReference type="EMBL" id="LRPN01000144">
    <property type="protein sequence ID" value="KWZ78362.1"/>
    <property type="molecule type" value="Genomic_DNA"/>
</dbReference>
<evidence type="ECO:0000256" key="3">
    <source>
        <dbReference type="ARBA" id="ARBA00022475"/>
    </source>
</evidence>
<comment type="subcellular location">
    <subcellularLocation>
        <location evidence="1">Cell membrane</location>
        <topology evidence="1">Single-pass membrane protein</topology>
    </subcellularLocation>
</comment>
<dbReference type="InterPro" id="IPR036737">
    <property type="entry name" value="OmpA-like_sf"/>
</dbReference>
<organism evidence="10 11">
    <name type="scientific">Heyndrickxia coagulans</name>
    <name type="common">Weizmannia coagulans</name>
    <dbReference type="NCBI Taxonomy" id="1398"/>
    <lineage>
        <taxon>Bacteria</taxon>
        <taxon>Bacillati</taxon>
        <taxon>Bacillota</taxon>
        <taxon>Bacilli</taxon>
        <taxon>Bacillales</taxon>
        <taxon>Bacillaceae</taxon>
        <taxon>Heyndrickxia</taxon>
    </lineage>
</organism>
<evidence type="ECO:0000256" key="4">
    <source>
        <dbReference type="ARBA" id="ARBA00022692"/>
    </source>
</evidence>
<comment type="similarity">
    <text evidence="2">Belongs to the MotB family.</text>
</comment>
<dbReference type="NCBIfam" id="NF005831">
    <property type="entry name" value="PRK07734.1"/>
    <property type="match status" value="1"/>
</dbReference>
<keyword evidence="3" id="KW-1003">Cell membrane</keyword>
<dbReference type="CDD" id="cd07185">
    <property type="entry name" value="OmpA_C-like"/>
    <property type="match status" value="1"/>
</dbReference>
<dbReference type="SUPFAM" id="SSF103088">
    <property type="entry name" value="OmpA-like"/>
    <property type="match status" value="1"/>
</dbReference>
<dbReference type="PROSITE" id="PS51123">
    <property type="entry name" value="OMPA_2"/>
    <property type="match status" value="1"/>
</dbReference>
<dbReference type="PANTHER" id="PTHR30329:SF21">
    <property type="entry name" value="LIPOPROTEIN YIAD-RELATED"/>
    <property type="match status" value="1"/>
</dbReference>
<evidence type="ECO:0000256" key="7">
    <source>
        <dbReference type="PROSITE-ProRule" id="PRU00473"/>
    </source>
</evidence>
<evidence type="ECO:0000313" key="10">
    <source>
        <dbReference type="EMBL" id="KWZ78362.1"/>
    </source>
</evidence>
<dbReference type="PATRIC" id="fig|1398.22.peg.3020"/>
<name>A0A133KFL5_HEYCO</name>
<evidence type="ECO:0000313" key="11">
    <source>
        <dbReference type="Proteomes" id="UP000070376"/>
    </source>
</evidence>
<gene>
    <name evidence="10" type="ORF">HMPREF3213_03012</name>
</gene>
<dbReference type="Gene3D" id="3.30.1330.60">
    <property type="entry name" value="OmpA-like domain"/>
    <property type="match status" value="1"/>
</dbReference>